<proteinExistence type="predicted"/>
<dbReference type="EMBL" id="AWWV01012864">
    <property type="protein sequence ID" value="OMO63879.1"/>
    <property type="molecule type" value="Genomic_DNA"/>
</dbReference>
<reference evidence="2 3" key="1">
    <citation type="submission" date="2013-09" db="EMBL/GenBank/DDBJ databases">
        <title>Corchorus capsularis genome sequencing.</title>
        <authorList>
            <person name="Alam M."/>
            <person name="Haque M.S."/>
            <person name="Islam M.S."/>
            <person name="Emdad E.M."/>
            <person name="Islam M.M."/>
            <person name="Ahmed B."/>
            <person name="Halim A."/>
            <person name="Hossen Q.M.M."/>
            <person name="Hossain M.Z."/>
            <person name="Ahmed R."/>
            <person name="Khan M.M."/>
            <person name="Islam R."/>
            <person name="Rashid M.M."/>
            <person name="Khan S.A."/>
            <person name="Rahman M.S."/>
            <person name="Alam M."/>
        </authorList>
    </citation>
    <scope>NUCLEOTIDE SEQUENCE [LARGE SCALE GENOMIC DNA]</scope>
    <source>
        <strain evidence="3">cv. CVL-1</strain>
        <tissue evidence="2">Whole seedling</tissue>
    </source>
</reference>
<dbReference type="OrthoDB" id="10374481at2759"/>
<gene>
    <name evidence="2" type="ORF">CCACVL1_22210</name>
</gene>
<feature type="coiled-coil region" evidence="1">
    <location>
        <begin position="59"/>
        <end position="93"/>
    </location>
</feature>
<accession>A0A1R3H0M0</accession>
<organism evidence="2 3">
    <name type="scientific">Corchorus capsularis</name>
    <name type="common">Jute</name>
    <dbReference type="NCBI Taxonomy" id="210143"/>
    <lineage>
        <taxon>Eukaryota</taxon>
        <taxon>Viridiplantae</taxon>
        <taxon>Streptophyta</taxon>
        <taxon>Embryophyta</taxon>
        <taxon>Tracheophyta</taxon>
        <taxon>Spermatophyta</taxon>
        <taxon>Magnoliopsida</taxon>
        <taxon>eudicotyledons</taxon>
        <taxon>Gunneridae</taxon>
        <taxon>Pentapetalae</taxon>
        <taxon>rosids</taxon>
        <taxon>malvids</taxon>
        <taxon>Malvales</taxon>
        <taxon>Malvaceae</taxon>
        <taxon>Grewioideae</taxon>
        <taxon>Apeibeae</taxon>
        <taxon>Corchorus</taxon>
    </lineage>
</organism>
<dbReference type="Gramene" id="OMO63879">
    <property type="protein sequence ID" value="OMO63879"/>
    <property type="gene ID" value="CCACVL1_22210"/>
</dbReference>
<evidence type="ECO:0000313" key="3">
    <source>
        <dbReference type="Proteomes" id="UP000188268"/>
    </source>
</evidence>
<comment type="caution">
    <text evidence="2">The sequence shown here is derived from an EMBL/GenBank/DDBJ whole genome shotgun (WGS) entry which is preliminary data.</text>
</comment>
<protein>
    <submittedName>
        <fullName evidence="2">Uncharacterized protein</fullName>
    </submittedName>
</protein>
<keyword evidence="3" id="KW-1185">Reference proteome</keyword>
<dbReference type="AlphaFoldDB" id="A0A1R3H0M0"/>
<name>A0A1R3H0M0_COCAP</name>
<dbReference type="Proteomes" id="UP000188268">
    <property type="component" value="Unassembled WGS sequence"/>
</dbReference>
<keyword evidence="1" id="KW-0175">Coiled coil</keyword>
<sequence length="241" mass="28018">MTASAGFSSPPLIFRSSPCYSNKFLEIVVFRSRLVPLPLVFRMPILKMEFSKLSIYPRFLEVNKELVEIEKSLKDKEKAFDAAIELHKQLQDDLRGQFTSMELLFTTEQVMQDEKATVKPIRKMTDRGGLTLLEIIFEQLDLNKKIQNYEGQLPNTEEEICLLKRDRREVWSRLRDIAIQVQTEGEGSTIVRDVHQYRFMTKYLNGMNIEIDGESKDMMEIVKFISGSPKQPPPSPRPFNH</sequence>
<evidence type="ECO:0000256" key="1">
    <source>
        <dbReference type="SAM" id="Coils"/>
    </source>
</evidence>
<evidence type="ECO:0000313" key="2">
    <source>
        <dbReference type="EMBL" id="OMO63879.1"/>
    </source>
</evidence>